<evidence type="ECO:0008006" key="5">
    <source>
        <dbReference type="Google" id="ProtNLM"/>
    </source>
</evidence>
<comment type="caution">
    <text evidence="3">The sequence shown here is derived from an EMBL/GenBank/DDBJ whole genome shotgun (WGS) entry which is preliminary data.</text>
</comment>
<evidence type="ECO:0000256" key="1">
    <source>
        <dbReference type="SAM" id="MobiDB-lite"/>
    </source>
</evidence>
<feature type="compositionally biased region" description="Basic and acidic residues" evidence="1">
    <location>
        <begin position="85"/>
        <end position="104"/>
    </location>
</feature>
<feature type="chain" id="PRO_5013049354" description="Secreted protein" evidence="2">
    <location>
        <begin position="20"/>
        <end position="113"/>
    </location>
</feature>
<sequence>MMLLRRLLFFMALFLSVACVCVVAGETGEQAERTCSDPLTVADDNGGCDPGKKGCKCENKPSEDLPECTEPEKEKCSNEDGGSEGECRKDTTPPCRPKEPEDNQTRNLVLLVL</sequence>
<keyword evidence="2" id="KW-0732">Signal</keyword>
<dbReference type="RefSeq" id="XP_028878483.1">
    <property type="nucleotide sequence ID" value="XM_029030252.1"/>
</dbReference>
<reference evidence="3 4" key="1">
    <citation type="submission" date="2017-03" db="EMBL/GenBank/DDBJ databases">
        <title>An alternative strategy for trypanosome survival in the mammalian bloodstream revealed through genome and transcriptome analysis of the ubiquitous bovine parasite Trypanosoma (Megatrypanum) theileri.</title>
        <authorList>
            <person name="Kelly S."/>
            <person name="Ivens A."/>
            <person name="Mott A."/>
            <person name="O'Neill E."/>
            <person name="Emms D."/>
            <person name="Macleod O."/>
            <person name="Voorheis P."/>
            <person name="Matthews J."/>
            <person name="Matthews K."/>
            <person name="Carrington M."/>
        </authorList>
    </citation>
    <scope>NUCLEOTIDE SEQUENCE [LARGE SCALE GENOMIC DNA]</scope>
    <source>
        <strain evidence="3">Edinburgh</strain>
    </source>
</reference>
<dbReference type="EMBL" id="NBCO01000045">
    <property type="protein sequence ID" value="ORC84417.1"/>
    <property type="molecule type" value="Genomic_DNA"/>
</dbReference>
<proteinExistence type="predicted"/>
<gene>
    <name evidence="3" type="ORF">TM35_000451550</name>
</gene>
<accession>A0A1X0NIE6</accession>
<feature type="signal peptide" evidence="2">
    <location>
        <begin position="1"/>
        <end position="19"/>
    </location>
</feature>
<dbReference type="AlphaFoldDB" id="A0A1X0NIE6"/>
<evidence type="ECO:0000313" key="3">
    <source>
        <dbReference type="EMBL" id="ORC84417.1"/>
    </source>
</evidence>
<evidence type="ECO:0000313" key="4">
    <source>
        <dbReference type="Proteomes" id="UP000192257"/>
    </source>
</evidence>
<feature type="region of interest" description="Disordered" evidence="1">
    <location>
        <begin position="60"/>
        <end position="108"/>
    </location>
</feature>
<name>A0A1X0NIE6_9TRYP</name>
<organism evidence="3 4">
    <name type="scientific">Trypanosoma theileri</name>
    <dbReference type="NCBI Taxonomy" id="67003"/>
    <lineage>
        <taxon>Eukaryota</taxon>
        <taxon>Discoba</taxon>
        <taxon>Euglenozoa</taxon>
        <taxon>Kinetoplastea</taxon>
        <taxon>Metakinetoplastina</taxon>
        <taxon>Trypanosomatida</taxon>
        <taxon>Trypanosomatidae</taxon>
        <taxon>Trypanosoma</taxon>
    </lineage>
</organism>
<dbReference type="VEuPathDB" id="TriTrypDB:TM35_000451550"/>
<keyword evidence="4" id="KW-1185">Reference proteome</keyword>
<evidence type="ECO:0000256" key="2">
    <source>
        <dbReference type="SAM" id="SignalP"/>
    </source>
</evidence>
<dbReference type="Proteomes" id="UP000192257">
    <property type="component" value="Unassembled WGS sequence"/>
</dbReference>
<dbReference type="GeneID" id="39990032"/>
<dbReference type="PROSITE" id="PS51257">
    <property type="entry name" value="PROKAR_LIPOPROTEIN"/>
    <property type="match status" value="1"/>
</dbReference>
<protein>
    <recommendedName>
        <fullName evidence="5">Secreted protein</fullName>
    </recommendedName>
</protein>